<feature type="domain" description="EGF-like" evidence="3">
    <location>
        <begin position="115"/>
        <end position="156"/>
    </location>
</feature>
<dbReference type="InterPro" id="IPR000742">
    <property type="entry name" value="EGF"/>
</dbReference>
<evidence type="ECO:0000256" key="2">
    <source>
        <dbReference type="SAM" id="SignalP"/>
    </source>
</evidence>
<keyword evidence="2" id="KW-0732">Signal</keyword>
<dbReference type="AlphaFoldDB" id="A0A7M5UVM0"/>
<evidence type="ECO:0000256" key="1">
    <source>
        <dbReference type="PROSITE-ProRule" id="PRU00076"/>
    </source>
</evidence>
<dbReference type="EnsemblMetazoa" id="CLYHEMT003332.1">
    <property type="protein sequence ID" value="CLYHEMP003332.1"/>
    <property type="gene ID" value="CLYHEMG003332"/>
</dbReference>
<comment type="caution">
    <text evidence="1">Lacks conserved residue(s) required for the propagation of feature annotation.</text>
</comment>
<dbReference type="SUPFAM" id="SSF57196">
    <property type="entry name" value="EGF/Laminin"/>
    <property type="match status" value="1"/>
</dbReference>
<feature type="signal peptide" evidence="2">
    <location>
        <begin position="1"/>
        <end position="18"/>
    </location>
</feature>
<keyword evidence="1" id="KW-0245">EGF-like domain</keyword>
<dbReference type="RefSeq" id="XP_066920430.1">
    <property type="nucleotide sequence ID" value="XM_067064329.1"/>
</dbReference>
<dbReference type="Proteomes" id="UP000594262">
    <property type="component" value="Unplaced"/>
</dbReference>
<accession>A0A7M5UVM0</accession>
<proteinExistence type="predicted"/>
<feature type="disulfide bond" evidence="1">
    <location>
        <begin position="146"/>
        <end position="155"/>
    </location>
</feature>
<evidence type="ECO:0000259" key="3">
    <source>
        <dbReference type="PROSITE" id="PS50026"/>
    </source>
</evidence>
<evidence type="ECO:0000313" key="4">
    <source>
        <dbReference type="EnsemblMetazoa" id="CLYHEMP003332.1"/>
    </source>
</evidence>
<dbReference type="GeneID" id="136807720"/>
<dbReference type="CDD" id="cd00054">
    <property type="entry name" value="EGF_CA"/>
    <property type="match status" value="1"/>
</dbReference>
<dbReference type="Gene3D" id="2.10.25.10">
    <property type="entry name" value="Laminin"/>
    <property type="match status" value="1"/>
</dbReference>
<protein>
    <recommendedName>
        <fullName evidence="3">EGF-like domain-containing protein</fullName>
    </recommendedName>
</protein>
<reference evidence="4" key="1">
    <citation type="submission" date="2021-01" db="UniProtKB">
        <authorList>
            <consortium name="EnsemblMetazoa"/>
        </authorList>
    </citation>
    <scope>IDENTIFICATION</scope>
</reference>
<dbReference type="SMART" id="SM00181">
    <property type="entry name" value="EGF"/>
    <property type="match status" value="1"/>
</dbReference>
<keyword evidence="5" id="KW-1185">Reference proteome</keyword>
<evidence type="ECO:0000313" key="5">
    <source>
        <dbReference type="Proteomes" id="UP000594262"/>
    </source>
</evidence>
<organism evidence="4 5">
    <name type="scientific">Clytia hemisphaerica</name>
    <dbReference type="NCBI Taxonomy" id="252671"/>
    <lineage>
        <taxon>Eukaryota</taxon>
        <taxon>Metazoa</taxon>
        <taxon>Cnidaria</taxon>
        <taxon>Hydrozoa</taxon>
        <taxon>Hydroidolina</taxon>
        <taxon>Leptothecata</taxon>
        <taxon>Obeliida</taxon>
        <taxon>Clytiidae</taxon>
        <taxon>Clytia</taxon>
    </lineage>
</organism>
<feature type="disulfide bond" evidence="1">
    <location>
        <begin position="126"/>
        <end position="143"/>
    </location>
</feature>
<name>A0A7M5UVM0_9CNID</name>
<dbReference type="PROSITE" id="PS50026">
    <property type="entry name" value="EGF_3"/>
    <property type="match status" value="1"/>
</dbReference>
<keyword evidence="1" id="KW-1015">Disulfide bond</keyword>
<feature type="chain" id="PRO_5029529786" description="EGF-like domain-containing protein" evidence="2">
    <location>
        <begin position="19"/>
        <end position="372"/>
    </location>
</feature>
<sequence length="372" mass="42949">MLLSFLLNILLLFAKADGEQLWEPKNSQISVHNESALVIVNQMRFRDLKTGYMLGQFGLMHVVNSMPECAAACMDTDGCVNWAFSDGNQCHTYTFALRTRPRTTYWGFWGRTFEIKNPCTESLNLCEHGSICSPDRNTKTYQCINCPPPYTGKHCNETTELIAPTVLHDDILSGRNKSCRTLWYHFDIPNAWISYFTHPWNDERKIKIRCYRYTSMITTVMNDNQPVTDLTADHLVDGLDLTVPNFRAMTSFMQAYEKLVQFDTLVFQCYRQNMTNINLKSVYFHLSILNYFINATNTRPKFASEWLLTVDNKPWNGATSDGFISNSNVDVEERFYKNLFKASDGLEITFSDNLGKCLSIEDDWHSYTVLIQ</sequence>